<evidence type="ECO:0000256" key="1">
    <source>
        <dbReference type="SAM" id="SignalP"/>
    </source>
</evidence>
<name>T1GU54_MEGSC</name>
<keyword evidence="1" id="KW-0732">Signal</keyword>
<reference evidence="2" key="2">
    <citation type="submission" date="2015-06" db="UniProtKB">
        <authorList>
            <consortium name="EnsemblMetazoa"/>
        </authorList>
    </citation>
    <scope>IDENTIFICATION</scope>
</reference>
<evidence type="ECO:0008006" key="4">
    <source>
        <dbReference type="Google" id="ProtNLM"/>
    </source>
</evidence>
<evidence type="ECO:0000313" key="2">
    <source>
        <dbReference type="EnsemblMetazoa" id="MESCA007262-PA"/>
    </source>
</evidence>
<reference evidence="3" key="1">
    <citation type="submission" date="2013-02" db="EMBL/GenBank/DDBJ databases">
        <authorList>
            <person name="Hughes D."/>
        </authorList>
    </citation>
    <scope>NUCLEOTIDE SEQUENCE</scope>
    <source>
        <strain>Durham</strain>
        <strain evidence="3">NC isolate 2 -- Noor lab</strain>
    </source>
</reference>
<dbReference type="HOGENOM" id="CLU_2127272_0_0_1"/>
<keyword evidence="3" id="KW-1185">Reference proteome</keyword>
<proteinExistence type="predicted"/>
<protein>
    <recommendedName>
        <fullName evidence="4">Farnesoic acid O-methyl transferase domain-containing protein</fullName>
    </recommendedName>
</protein>
<sequence>KFLSLVIFAYLQISYCYNTSISHKTYAKCDKESVIGPGSSYVTSYMKFQEFVPIQSLVYGKGSTETRIKFYFQGRSHFGVGFLAQSKEPPKTNLFLISKLAVHLIQAISDHIFF</sequence>
<dbReference type="AlphaFoldDB" id="T1GU54"/>
<accession>T1GU54</accession>
<evidence type="ECO:0000313" key="3">
    <source>
        <dbReference type="Proteomes" id="UP000015102"/>
    </source>
</evidence>
<dbReference type="EnsemblMetazoa" id="MESCA007262-RA">
    <property type="protein sequence ID" value="MESCA007262-PA"/>
    <property type="gene ID" value="MESCA007262"/>
</dbReference>
<dbReference type="Proteomes" id="UP000015102">
    <property type="component" value="Unassembled WGS sequence"/>
</dbReference>
<organism evidence="2 3">
    <name type="scientific">Megaselia scalaris</name>
    <name type="common">Humpbacked fly</name>
    <name type="synonym">Phora scalaris</name>
    <dbReference type="NCBI Taxonomy" id="36166"/>
    <lineage>
        <taxon>Eukaryota</taxon>
        <taxon>Metazoa</taxon>
        <taxon>Ecdysozoa</taxon>
        <taxon>Arthropoda</taxon>
        <taxon>Hexapoda</taxon>
        <taxon>Insecta</taxon>
        <taxon>Pterygota</taxon>
        <taxon>Neoptera</taxon>
        <taxon>Endopterygota</taxon>
        <taxon>Diptera</taxon>
        <taxon>Brachycera</taxon>
        <taxon>Muscomorpha</taxon>
        <taxon>Platypezoidea</taxon>
        <taxon>Phoridae</taxon>
        <taxon>Megaseliini</taxon>
        <taxon>Megaselia</taxon>
    </lineage>
</organism>
<feature type="signal peptide" evidence="1">
    <location>
        <begin position="1"/>
        <end position="16"/>
    </location>
</feature>
<dbReference type="EMBL" id="CAQQ02199857">
    <property type="status" value="NOT_ANNOTATED_CDS"/>
    <property type="molecule type" value="Genomic_DNA"/>
</dbReference>
<feature type="chain" id="PRO_5004577631" description="Farnesoic acid O-methyl transferase domain-containing protein" evidence="1">
    <location>
        <begin position="17"/>
        <end position="114"/>
    </location>
</feature>